<evidence type="ECO:0000313" key="2">
    <source>
        <dbReference type="Proteomes" id="UP000635142"/>
    </source>
</evidence>
<dbReference type="InterPro" id="IPR026286">
    <property type="entry name" value="MaiA/AMDase"/>
</dbReference>
<keyword evidence="2" id="KW-1185">Reference proteome</keyword>
<dbReference type="PANTHER" id="PTHR40267:SF1">
    <property type="entry name" value="BLR3294 PROTEIN"/>
    <property type="match status" value="1"/>
</dbReference>
<proteinExistence type="predicted"/>
<dbReference type="Gene3D" id="3.40.50.12500">
    <property type="match status" value="1"/>
</dbReference>
<dbReference type="AlphaFoldDB" id="A0A927D506"/>
<name>A0A927D506_9RHOB</name>
<dbReference type="PANTHER" id="PTHR40267">
    <property type="entry name" value="BLR3294 PROTEIN"/>
    <property type="match status" value="1"/>
</dbReference>
<dbReference type="RefSeq" id="WP_191075516.1">
    <property type="nucleotide sequence ID" value="NZ_JACTAG010000002.1"/>
</dbReference>
<reference evidence="1" key="1">
    <citation type="submission" date="2020-08" db="EMBL/GenBank/DDBJ databases">
        <title>Sulfitobacter aestuariivivens sp. nov., isolated from a tidal flat.</title>
        <authorList>
            <person name="Park S."/>
            <person name="Yoon J.-H."/>
        </authorList>
    </citation>
    <scope>NUCLEOTIDE SEQUENCE</scope>
    <source>
        <strain evidence="1">TSTF-M16</strain>
    </source>
</reference>
<dbReference type="Pfam" id="PF17645">
    <property type="entry name" value="Amdase"/>
    <property type="match status" value="1"/>
</dbReference>
<gene>
    <name evidence="1" type="ORF">H9Q16_11200</name>
</gene>
<dbReference type="PIRSF" id="PIRSF015736">
    <property type="entry name" value="MI"/>
    <property type="match status" value="1"/>
</dbReference>
<protein>
    <submittedName>
        <fullName evidence="1">Aspartate/glutamate racemase family protein</fullName>
    </submittedName>
</protein>
<sequence>MSSSRGRARFGVLVPYTNTNLEPDMTLMRPEGVSLHVARMGGYDQDEVPDHNQMHGLGAADLTEPLRLLQAVNPDVILYGCTSATLTHGPAFDRSLAQQIKQESGAETVTAAGALGHALSELGIGRIGFASPYVAAINDMAIDFLAEIGIETVKRSEVGAALDNYGQGELTPEAVYELGKKADHPEAEAIVLSCTDMRSVEIIAQLEARVGKPVITSNQAMVYQGMQLAGLSEPLVGFGQLLGRER</sequence>
<dbReference type="EMBL" id="JACTAG010000002">
    <property type="protein sequence ID" value="MBD3664491.1"/>
    <property type="molecule type" value="Genomic_DNA"/>
</dbReference>
<evidence type="ECO:0000313" key="1">
    <source>
        <dbReference type="EMBL" id="MBD3664491.1"/>
    </source>
</evidence>
<accession>A0A927D506</accession>
<organism evidence="1 2">
    <name type="scientific">Sulfitobacter aestuariivivens</name>
    <dbReference type="NCBI Taxonomy" id="2766981"/>
    <lineage>
        <taxon>Bacteria</taxon>
        <taxon>Pseudomonadati</taxon>
        <taxon>Pseudomonadota</taxon>
        <taxon>Alphaproteobacteria</taxon>
        <taxon>Rhodobacterales</taxon>
        <taxon>Roseobacteraceae</taxon>
        <taxon>Sulfitobacter</taxon>
    </lineage>
</organism>
<dbReference type="Proteomes" id="UP000635142">
    <property type="component" value="Unassembled WGS sequence"/>
</dbReference>
<dbReference type="InterPro" id="IPR053714">
    <property type="entry name" value="Iso_Racemase_Enz_sf"/>
</dbReference>
<comment type="caution">
    <text evidence="1">The sequence shown here is derived from an EMBL/GenBank/DDBJ whole genome shotgun (WGS) entry which is preliminary data.</text>
</comment>